<sequence length="92" mass="10368">MSHKPSPLITRKAAQTVEQRLHNLFTGYDGFGIIIYFWTLIGSFIAAVTLIVAGLAFWNWWILFLGLLALRSYAYLGNIGQDLLDKISPHDS</sequence>
<feature type="transmembrane region" description="Helical" evidence="1">
    <location>
        <begin position="44"/>
        <end position="70"/>
    </location>
</feature>
<keyword evidence="1" id="KW-0472">Membrane</keyword>
<dbReference type="KEGG" id="seds:AAY24_15240"/>
<gene>
    <name evidence="2" type="ORF">AAY24_15240</name>
</gene>
<dbReference type="AlphaFoldDB" id="A0A0F7K3G5"/>
<dbReference type="OrthoDB" id="9845064at2"/>
<keyword evidence="1" id="KW-0812">Transmembrane</keyword>
<protein>
    <submittedName>
        <fullName evidence="2">Uncharacterized protein</fullName>
    </submittedName>
</protein>
<dbReference type="RefSeq" id="WP_046860408.1">
    <property type="nucleotide sequence ID" value="NZ_CP011412.1"/>
</dbReference>
<dbReference type="Proteomes" id="UP000034410">
    <property type="component" value="Chromosome"/>
</dbReference>
<keyword evidence="1" id="KW-1133">Transmembrane helix</keyword>
<dbReference type="EMBL" id="CP011412">
    <property type="protein sequence ID" value="AKH21483.1"/>
    <property type="molecule type" value="Genomic_DNA"/>
</dbReference>
<evidence type="ECO:0000256" key="1">
    <source>
        <dbReference type="SAM" id="Phobius"/>
    </source>
</evidence>
<organism evidence="2 3">
    <name type="scientific">Sedimenticola thiotaurini</name>
    <dbReference type="NCBI Taxonomy" id="1543721"/>
    <lineage>
        <taxon>Bacteria</taxon>
        <taxon>Pseudomonadati</taxon>
        <taxon>Pseudomonadota</taxon>
        <taxon>Gammaproteobacteria</taxon>
        <taxon>Chromatiales</taxon>
        <taxon>Sedimenticolaceae</taxon>
        <taxon>Sedimenticola</taxon>
    </lineage>
</organism>
<proteinExistence type="predicted"/>
<evidence type="ECO:0000313" key="3">
    <source>
        <dbReference type="Proteomes" id="UP000034410"/>
    </source>
</evidence>
<accession>A0A0F7K3G5</accession>
<name>A0A0F7K3G5_9GAMM</name>
<reference evidence="2 3" key="1">
    <citation type="journal article" date="2015" name="Genome Announc.">
        <title>Complete Genome Sequence of Sedimenticola thiotaurini Strain SIP-G1, a Polyphosphate- and Polyhydroxyalkanoate-Accumulating Sulfur-Oxidizing Gammaproteobacterium Isolated from Salt Marsh Sediments.</title>
        <authorList>
            <person name="Flood B.E."/>
            <person name="Jones D.S."/>
            <person name="Bailey J.V."/>
        </authorList>
    </citation>
    <scope>NUCLEOTIDE SEQUENCE [LARGE SCALE GENOMIC DNA]</scope>
    <source>
        <strain evidence="2 3">SIP-G1</strain>
    </source>
</reference>
<evidence type="ECO:0000313" key="2">
    <source>
        <dbReference type="EMBL" id="AKH21483.1"/>
    </source>
</evidence>
<keyword evidence="3" id="KW-1185">Reference proteome</keyword>